<keyword evidence="4" id="KW-1185">Reference proteome</keyword>
<gene>
    <name evidence="3" type="ORF">FKW44_020699</name>
</gene>
<dbReference type="Proteomes" id="UP000595437">
    <property type="component" value="Chromosome 15"/>
</dbReference>
<accession>A0A7T8GQL8</accession>
<reference evidence="4" key="1">
    <citation type="submission" date="2021-01" db="EMBL/GenBank/DDBJ databases">
        <title>Caligus Genome Assembly.</title>
        <authorList>
            <person name="Gallardo-Escarate C."/>
        </authorList>
    </citation>
    <scope>NUCLEOTIDE SEQUENCE [LARGE SCALE GENOMIC DNA]</scope>
</reference>
<evidence type="ECO:0000259" key="2">
    <source>
        <dbReference type="PROSITE" id="PS51136"/>
    </source>
</evidence>
<dbReference type="GO" id="GO:0005634">
    <property type="term" value="C:nucleus"/>
    <property type="evidence" value="ECO:0007669"/>
    <property type="project" value="UniProtKB-SubCell"/>
</dbReference>
<feature type="non-terminal residue" evidence="3">
    <location>
        <position position="91"/>
    </location>
</feature>
<protein>
    <submittedName>
        <fullName evidence="3">Bromodomain adjacent to zinc finger domain protein 1A</fullName>
    </submittedName>
</protein>
<name>A0A7T8GQL8_CALRO</name>
<sequence>MGRLSDLVDDVYKFSQGRYFLGEKIEAVIGNMWCESIVKEVIPPTPEEIEEFNRNNAMDEKAKKKNSFEPHESLFKYKVLETDPDDPANNP</sequence>
<dbReference type="InterPro" id="IPR013136">
    <property type="entry name" value="WSTF_Acf1_Cbp146"/>
</dbReference>
<keyword evidence="1" id="KW-0539">Nucleus</keyword>
<proteinExistence type="predicted"/>
<dbReference type="AlphaFoldDB" id="A0A7T8GQL8"/>
<dbReference type="PROSITE" id="PS51136">
    <property type="entry name" value="WAC"/>
    <property type="match status" value="1"/>
</dbReference>
<evidence type="ECO:0000313" key="3">
    <source>
        <dbReference type="EMBL" id="QQP35806.1"/>
    </source>
</evidence>
<feature type="domain" description="WAC" evidence="2">
    <location>
        <begin position="1"/>
        <end position="31"/>
    </location>
</feature>
<dbReference type="EMBL" id="CP045904">
    <property type="protein sequence ID" value="QQP35806.1"/>
    <property type="molecule type" value="Genomic_DNA"/>
</dbReference>
<comment type="subcellular location">
    <subcellularLocation>
        <location evidence="1">Nucleus</location>
    </subcellularLocation>
</comment>
<organism evidence="3 4">
    <name type="scientific">Caligus rogercresseyi</name>
    <name type="common">Sea louse</name>
    <dbReference type="NCBI Taxonomy" id="217165"/>
    <lineage>
        <taxon>Eukaryota</taxon>
        <taxon>Metazoa</taxon>
        <taxon>Ecdysozoa</taxon>
        <taxon>Arthropoda</taxon>
        <taxon>Crustacea</taxon>
        <taxon>Multicrustacea</taxon>
        <taxon>Hexanauplia</taxon>
        <taxon>Copepoda</taxon>
        <taxon>Siphonostomatoida</taxon>
        <taxon>Caligidae</taxon>
        <taxon>Caligus</taxon>
    </lineage>
</organism>
<evidence type="ECO:0000313" key="4">
    <source>
        <dbReference type="Proteomes" id="UP000595437"/>
    </source>
</evidence>
<evidence type="ECO:0000256" key="1">
    <source>
        <dbReference type="PROSITE-ProRule" id="PRU00475"/>
    </source>
</evidence>